<feature type="region of interest" description="Disordered" evidence="1">
    <location>
        <begin position="35"/>
        <end position="71"/>
    </location>
</feature>
<name>A0A0M0K8U8_9EUKA</name>
<dbReference type="SUPFAM" id="SSF52540">
    <property type="entry name" value="P-loop containing nucleoside triphosphate hydrolases"/>
    <property type="match status" value="1"/>
</dbReference>
<keyword evidence="2" id="KW-0732">Signal</keyword>
<dbReference type="Proteomes" id="UP000037460">
    <property type="component" value="Unassembled WGS sequence"/>
</dbReference>
<proteinExistence type="predicted"/>
<protein>
    <recommendedName>
        <fullName evidence="5">Protein-tyrosine sulfotransferase</fullName>
    </recommendedName>
</protein>
<dbReference type="InterPro" id="IPR027417">
    <property type="entry name" value="P-loop_NTPase"/>
</dbReference>
<feature type="compositionally biased region" description="Low complexity" evidence="1">
    <location>
        <begin position="35"/>
        <end position="49"/>
    </location>
</feature>
<evidence type="ECO:0000256" key="2">
    <source>
        <dbReference type="SAM" id="SignalP"/>
    </source>
</evidence>
<organism evidence="3 4">
    <name type="scientific">Chrysochromulina tobinii</name>
    <dbReference type="NCBI Taxonomy" id="1460289"/>
    <lineage>
        <taxon>Eukaryota</taxon>
        <taxon>Haptista</taxon>
        <taxon>Haptophyta</taxon>
        <taxon>Prymnesiophyceae</taxon>
        <taxon>Prymnesiales</taxon>
        <taxon>Chrysochromulinaceae</taxon>
        <taxon>Chrysochromulina</taxon>
    </lineage>
</organism>
<dbReference type="OrthoDB" id="10583066at2759"/>
<comment type="caution">
    <text evidence="3">The sequence shown here is derived from an EMBL/GenBank/DDBJ whole genome shotgun (WGS) entry which is preliminary data.</text>
</comment>
<evidence type="ECO:0000313" key="4">
    <source>
        <dbReference type="Proteomes" id="UP000037460"/>
    </source>
</evidence>
<gene>
    <name evidence="3" type="ORF">Ctob_012181</name>
</gene>
<dbReference type="AlphaFoldDB" id="A0A0M0K8U8"/>
<feature type="compositionally biased region" description="Pro residues" evidence="1">
    <location>
        <begin position="50"/>
        <end position="66"/>
    </location>
</feature>
<dbReference type="Gene3D" id="3.40.50.300">
    <property type="entry name" value="P-loop containing nucleotide triphosphate hydrolases"/>
    <property type="match status" value="1"/>
</dbReference>
<feature type="signal peptide" evidence="2">
    <location>
        <begin position="1"/>
        <end position="18"/>
    </location>
</feature>
<evidence type="ECO:0008006" key="5">
    <source>
        <dbReference type="Google" id="ProtNLM"/>
    </source>
</evidence>
<evidence type="ECO:0000256" key="1">
    <source>
        <dbReference type="SAM" id="MobiDB-lite"/>
    </source>
</evidence>
<keyword evidence="4" id="KW-1185">Reference proteome</keyword>
<feature type="chain" id="PRO_5005602546" description="Protein-tyrosine sulfotransferase" evidence="2">
    <location>
        <begin position="19"/>
        <end position="552"/>
    </location>
</feature>
<evidence type="ECO:0000313" key="3">
    <source>
        <dbReference type="EMBL" id="KOO34823.1"/>
    </source>
</evidence>
<accession>A0A0M0K8U8</accession>
<reference evidence="4" key="1">
    <citation type="journal article" date="2015" name="PLoS Genet.">
        <title>Genome Sequence and Transcriptome Analyses of Chrysochromulina tobin: Metabolic Tools for Enhanced Algal Fitness in the Prominent Order Prymnesiales (Haptophyceae).</title>
        <authorList>
            <person name="Hovde B.T."/>
            <person name="Deodato C.R."/>
            <person name="Hunsperger H.M."/>
            <person name="Ryken S.A."/>
            <person name="Yost W."/>
            <person name="Jha R.K."/>
            <person name="Patterson J."/>
            <person name="Monnat R.J. Jr."/>
            <person name="Barlow S.B."/>
            <person name="Starkenburg S.R."/>
            <person name="Cattolico R.A."/>
        </authorList>
    </citation>
    <scope>NUCLEOTIDE SEQUENCE</scope>
    <source>
        <strain evidence="4">CCMP291</strain>
    </source>
</reference>
<sequence length="552" mass="61639">MMLATASLSAAALSCVLLQHELLLPTVDHISSSSSSSPSSFSSSLSPTGFPTPPDLSSPPPPPPPQRLSAEAQQEAFLEVVKRRASIETPLDTSFWRPYVKPQQPADHSKPLSDSQRQLVFVAGAEGTGHHFITALMMRLPELMPMSLVQEQVFQSLWWDPKHHDPATFWAALEAFAEWVRQAHSHHKHPAFCARTCFRISRQRHCSWISGMQQQLAGQLLDGRSNNGSFQPVGQMFSYPFSRSSNETEDGTHYPDLADIVYMCDLLGVRLKVIVLYRDPIDAIMSMNNRGLPKIWRRAGRTFKLHKQLDQMYSQLQMLRAEEYRVVNYTDMLLRPERCAEVHLSASGYPAPLAEFLEVPISSVQRAFTLSLKAKPKKKSNATAPMDGGTTSAWSDEVRKTFIETRLREAKSSAEPPRCCGAWTQEFVRQPVVRVLQPEPPRQITIASISHAVALANTQGVRVDVVCAMFPEDAARLPQCAQQGFAVALLNVSVATLLPSFRHHAKLPFLNMILYAGYLKGEGEHLTYSNIDIGVQAPFYLKLARQLQVSSR</sequence>
<dbReference type="EMBL" id="JWZX01001079">
    <property type="protein sequence ID" value="KOO34823.1"/>
    <property type="molecule type" value="Genomic_DNA"/>
</dbReference>